<evidence type="ECO:0000313" key="4">
    <source>
        <dbReference type="Proteomes" id="UP000242877"/>
    </source>
</evidence>
<dbReference type="GO" id="GO:0030479">
    <property type="term" value="C:actin cortical patch"/>
    <property type="evidence" value="ECO:0007669"/>
    <property type="project" value="TreeGrafter"/>
</dbReference>
<dbReference type="Proteomes" id="UP000242877">
    <property type="component" value="Unassembled WGS sequence"/>
</dbReference>
<dbReference type="PANTHER" id="PTHR13357:SF1">
    <property type="entry name" value="NCK-INTERACTING PROTEIN WITH SH3 DOMAIN"/>
    <property type="match status" value="1"/>
</dbReference>
<feature type="region of interest" description="Disordered" evidence="1">
    <location>
        <begin position="409"/>
        <end position="431"/>
    </location>
</feature>
<dbReference type="GO" id="GO:0000147">
    <property type="term" value="P:actin cortical patch assembly"/>
    <property type="evidence" value="ECO:0007669"/>
    <property type="project" value="TreeGrafter"/>
</dbReference>
<evidence type="ECO:0000256" key="1">
    <source>
        <dbReference type="SAM" id="MobiDB-lite"/>
    </source>
</evidence>
<dbReference type="InterPro" id="IPR018556">
    <property type="entry name" value="SPIN90/Ldb17_LRD"/>
</dbReference>
<gene>
    <name evidence="3" type="ORF">AAP_00564</name>
</gene>
<sequence>MEADSLDRDDDPNFWPEVDRVLAKPCTSAAEIDEALRELLELTAKPQSGLIRHESDVYPSLVKLMTSTLFKHNADYIRLQFIHCFLQEEEPSLLYIFSLFLLVDGQHNEETFITMSSEGAFAHVVSLIRTYVKAEETTSVDLNRVLLDLTYEMARIQRLSNDDLLSIDDSFVMHLFEIIEEQNFDIVGDPFHYPIIRVLLVLNEQFLLASNDPHPDGSSMPPPTNKVINVLCKYGNQFKTFGENIILLLNRESETTLQLLVLKFLYLLFTTPPTYEYFYTNDLHVLVDILIRNLYDLPEDHQSLRHTYLRVLFPLLANTQLKYPPHYKRQEVKRLLGVLLRKQLFADVENTEIPHFEEVDETTRRLVRRCSDIQWLIEEHLHTSNGLTSTIHLEDKPATVTPDSIVQETTTVDTPPKSPNSTPSPATISDANGFHPLTRVATIPDPLDSSSLSDIPTHGNQTPEEPASELIMNLPVRSGSLPAIAVPGVRQKPEPPVPRRVAMQNRRMREASVNAPVAPAVPATHIPVAALVAAGGHSPGSNPSSPFPSFVRSTPTSADTTRSTTPEVIALSEHRTHRAMSFQPPEPPHPRTHRAATLNPPAVPPPRRSSHSTPTHTPMMATKNLRSQQSTYLTPPVPPIPPHFQSQLNSPLPHGQKPEPPAARRSRARRLHQQQQQYQQHEHINGHPEVLDSPQFRLLSDSYLSTSPDSTASGDAFS</sequence>
<dbReference type="PANTHER" id="PTHR13357">
    <property type="entry name" value="SH3 ADAPTER PROTEIN SPIN90 NCK INTERACTING PROTEIN WITH SH3 DOMAIN"/>
    <property type="match status" value="1"/>
</dbReference>
<dbReference type="InterPro" id="IPR030125">
    <property type="entry name" value="SPIN90/Ldb17"/>
</dbReference>
<feature type="compositionally biased region" description="Low complexity" evidence="1">
    <location>
        <begin position="539"/>
        <end position="566"/>
    </location>
</feature>
<dbReference type="Pfam" id="PF09431">
    <property type="entry name" value="SPIN90_LRD"/>
    <property type="match status" value="1"/>
</dbReference>
<feature type="compositionally biased region" description="Polar residues" evidence="1">
    <location>
        <begin position="624"/>
        <end position="633"/>
    </location>
</feature>
<dbReference type="GO" id="GO:0051666">
    <property type="term" value="P:actin cortical patch localization"/>
    <property type="evidence" value="ECO:0007669"/>
    <property type="project" value="TreeGrafter"/>
</dbReference>
<dbReference type="GO" id="GO:0006897">
    <property type="term" value="P:endocytosis"/>
    <property type="evidence" value="ECO:0007669"/>
    <property type="project" value="TreeGrafter"/>
</dbReference>
<dbReference type="EMBL" id="AZGZ01000002">
    <property type="protein sequence ID" value="KZZ96921.1"/>
    <property type="molecule type" value="Genomic_DNA"/>
</dbReference>
<dbReference type="AlphaFoldDB" id="A0A168CRI0"/>
<evidence type="ECO:0000313" key="3">
    <source>
        <dbReference type="EMBL" id="KZZ96921.1"/>
    </source>
</evidence>
<feature type="region of interest" description="Disordered" evidence="1">
    <location>
        <begin position="535"/>
        <end position="696"/>
    </location>
</feature>
<proteinExistence type="predicted"/>
<keyword evidence="4" id="KW-1185">Reference proteome</keyword>
<dbReference type="OrthoDB" id="445362at2759"/>
<reference evidence="3 4" key="1">
    <citation type="journal article" date="2016" name="Genome Biol. Evol.">
        <title>Divergent and convergent evolution of fungal pathogenicity.</title>
        <authorList>
            <person name="Shang Y."/>
            <person name="Xiao G."/>
            <person name="Zheng P."/>
            <person name="Cen K."/>
            <person name="Zhan S."/>
            <person name="Wang C."/>
        </authorList>
    </citation>
    <scope>NUCLEOTIDE SEQUENCE [LARGE SCALE GENOMIC DNA]</scope>
    <source>
        <strain evidence="3 4">ARSEF 7405</strain>
    </source>
</reference>
<name>A0A168CRI0_9EURO</name>
<evidence type="ECO:0000259" key="2">
    <source>
        <dbReference type="Pfam" id="PF09431"/>
    </source>
</evidence>
<feature type="compositionally biased region" description="Low complexity" evidence="1">
    <location>
        <begin position="444"/>
        <end position="456"/>
    </location>
</feature>
<feature type="compositionally biased region" description="Basic and acidic residues" evidence="1">
    <location>
        <begin position="680"/>
        <end position="690"/>
    </location>
</feature>
<dbReference type="VEuPathDB" id="FungiDB:AAP_00564"/>
<feature type="region of interest" description="Disordered" evidence="1">
    <location>
        <begin position="444"/>
        <end position="465"/>
    </location>
</feature>
<dbReference type="GO" id="GO:0071933">
    <property type="term" value="F:Arp2/3 complex binding"/>
    <property type="evidence" value="ECO:0007669"/>
    <property type="project" value="TreeGrafter"/>
</dbReference>
<protein>
    <recommendedName>
        <fullName evidence="2">SPIN90/Ldb17 leucine-rich domain-containing protein</fullName>
    </recommendedName>
</protein>
<comment type="caution">
    <text evidence="3">The sequence shown here is derived from an EMBL/GenBank/DDBJ whole genome shotgun (WGS) entry which is preliminary data.</text>
</comment>
<accession>A0A168CRI0</accession>
<feature type="domain" description="SPIN90/Ldb17 leucine-rich" evidence="2">
    <location>
        <begin position="189"/>
        <end position="331"/>
    </location>
</feature>
<organism evidence="3 4">
    <name type="scientific">Ascosphaera apis ARSEF 7405</name>
    <dbReference type="NCBI Taxonomy" id="392613"/>
    <lineage>
        <taxon>Eukaryota</taxon>
        <taxon>Fungi</taxon>
        <taxon>Dikarya</taxon>
        <taxon>Ascomycota</taxon>
        <taxon>Pezizomycotina</taxon>
        <taxon>Eurotiomycetes</taxon>
        <taxon>Eurotiomycetidae</taxon>
        <taxon>Onygenales</taxon>
        <taxon>Ascosphaeraceae</taxon>
        <taxon>Ascosphaera</taxon>
    </lineage>
</organism>